<sequence length="351" mass="39047">MLEFPSTRNSWRLDIVSILAVLGESNIKVNAHLITASPTCLLSPLMQAPQGLLAEKRMKRLPLEDDVVSCIGIDTKSERAGLKHFASIFHGTGLNRRAYNVRELAIMMHQSERVTPWIRPLWTSPTNIVAVLSCAISIGLLIWAALLRDGVAIIGITVMSGTAPVLCAGARYSLRLPKDRPHSKRGDVVYRTRDGTFTVVHCGVTVAQLLYFEPETPEYYMNLYTNRLTGGVVGGLMLVVSIALFGNSALLPERYSWDFSGFEITEEHVHENSNFTEALWVAIQNSGSVDWVIASRSVPDTPVWDQRLDEARQRLESKSQGWNANETLSRILEAQKPMMPEKGERATTETV</sequence>
<evidence type="ECO:0000313" key="3">
    <source>
        <dbReference type="Proteomes" id="UP000237631"/>
    </source>
</evidence>
<keyword evidence="1" id="KW-1133">Transmembrane helix</keyword>
<dbReference type="OrthoDB" id="5412502at2759"/>
<feature type="transmembrane region" description="Helical" evidence="1">
    <location>
        <begin position="232"/>
        <end position="251"/>
    </location>
</feature>
<feature type="transmembrane region" description="Helical" evidence="1">
    <location>
        <begin position="128"/>
        <end position="146"/>
    </location>
</feature>
<feature type="transmembrane region" description="Helical" evidence="1">
    <location>
        <begin position="152"/>
        <end position="174"/>
    </location>
</feature>
<proteinExistence type="predicted"/>
<dbReference type="EMBL" id="PNEN01000353">
    <property type="protein sequence ID" value="PPJ59752.1"/>
    <property type="molecule type" value="Genomic_DNA"/>
</dbReference>
<keyword evidence="1" id="KW-0812">Transmembrane</keyword>
<keyword evidence="3" id="KW-1185">Reference proteome</keyword>
<feature type="transmembrane region" description="Helical" evidence="1">
    <location>
        <begin position="195"/>
        <end position="212"/>
    </location>
</feature>
<gene>
    <name evidence="2" type="ORF">CBER1_09507</name>
</gene>
<name>A0A2S6CJ55_9PEZI</name>
<evidence type="ECO:0000313" key="2">
    <source>
        <dbReference type="EMBL" id="PPJ59752.1"/>
    </source>
</evidence>
<dbReference type="AlphaFoldDB" id="A0A2S6CJ55"/>
<dbReference type="Proteomes" id="UP000237631">
    <property type="component" value="Unassembled WGS sequence"/>
</dbReference>
<organism evidence="2 3">
    <name type="scientific">Cercospora berteroae</name>
    <dbReference type="NCBI Taxonomy" id="357750"/>
    <lineage>
        <taxon>Eukaryota</taxon>
        <taxon>Fungi</taxon>
        <taxon>Dikarya</taxon>
        <taxon>Ascomycota</taxon>
        <taxon>Pezizomycotina</taxon>
        <taxon>Dothideomycetes</taxon>
        <taxon>Dothideomycetidae</taxon>
        <taxon>Mycosphaerellales</taxon>
        <taxon>Mycosphaerellaceae</taxon>
        <taxon>Cercospora</taxon>
    </lineage>
</organism>
<keyword evidence="1" id="KW-0472">Membrane</keyword>
<evidence type="ECO:0000256" key="1">
    <source>
        <dbReference type="SAM" id="Phobius"/>
    </source>
</evidence>
<accession>A0A2S6CJ55</accession>
<reference evidence="3" key="1">
    <citation type="journal article" date="2017" name="bioRxiv">
        <title>Conservation of a gene cluster reveals novel cercosporin biosynthetic mechanisms and extends production to the genus Colletotrichum.</title>
        <authorList>
            <person name="de Jonge R."/>
            <person name="Ebert M.K."/>
            <person name="Huitt-Roehl C.R."/>
            <person name="Pal P."/>
            <person name="Suttle J.C."/>
            <person name="Spanner R.E."/>
            <person name="Neubauer J.D."/>
            <person name="Jurick W.M.II."/>
            <person name="Stott K.A."/>
            <person name="Secor G.A."/>
            <person name="Thomma B.P.H.J."/>
            <person name="Van de Peer Y."/>
            <person name="Townsend C.A."/>
            <person name="Bolton M.D."/>
        </authorList>
    </citation>
    <scope>NUCLEOTIDE SEQUENCE [LARGE SCALE GENOMIC DNA]</scope>
    <source>
        <strain evidence="3">CBS538.71</strain>
    </source>
</reference>
<protein>
    <submittedName>
        <fullName evidence="2">Uncharacterized protein</fullName>
    </submittedName>
</protein>
<comment type="caution">
    <text evidence="2">The sequence shown here is derived from an EMBL/GenBank/DDBJ whole genome shotgun (WGS) entry which is preliminary data.</text>
</comment>